<dbReference type="FunFam" id="3.40.850.10:FF:000012">
    <property type="entry name" value="Kinesin-like protein"/>
    <property type="match status" value="1"/>
</dbReference>
<evidence type="ECO:0000256" key="6">
    <source>
        <dbReference type="ARBA" id="ARBA00022776"/>
    </source>
</evidence>
<evidence type="ECO:0000256" key="3">
    <source>
        <dbReference type="ARBA" id="ARBA00022618"/>
    </source>
</evidence>
<evidence type="ECO:0000256" key="13">
    <source>
        <dbReference type="ARBA" id="ARBA00061030"/>
    </source>
</evidence>
<keyword evidence="4 15" id="KW-0493">Microtubule</keyword>
<keyword evidence="2" id="KW-0963">Cytoplasm</keyword>
<evidence type="ECO:0000256" key="14">
    <source>
        <dbReference type="PROSITE-ProRule" id="PRU00283"/>
    </source>
</evidence>
<keyword evidence="5 14" id="KW-0547">Nucleotide-binding</keyword>
<feature type="domain" description="Kinesin motor" evidence="18">
    <location>
        <begin position="305"/>
        <end position="650"/>
    </location>
</feature>
<evidence type="ECO:0000256" key="9">
    <source>
        <dbReference type="ARBA" id="ARBA00023054"/>
    </source>
</evidence>
<dbReference type="GO" id="GO:0005524">
    <property type="term" value="F:ATP binding"/>
    <property type="evidence" value="ECO:0007669"/>
    <property type="project" value="UniProtKB-UniRule"/>
</dbReference>
<evidence type="ECO:0000256" key="4">
    <source>
        <dbReference type="ARBA" id="ARBA00022701"/>
    </source>
</evidence>
<dbReference type="PROSITE" id="PS50067">
    <property type="entry name" value="KINESIN_MOTOR_2"/>
    <property type="match status" value="1"/>
</dbReference>
<dbReference type="Pfam" id="PF22923">
    <property type="entry name" value="KIF2A-like_1st"/>
    <property type="match status" value="1"/>
</dbReference>
<dbReference type="InterPro" id="IPR027417">
    <property type="entry name" value="P-loop_NTPase"/>
</dbReference>
<sequence length="864" mass="96422">MSGEIDLARSSQCIKPGLKVLIRRNDGRTHYAIIANVNRITRFVAVEWFEDDETKGKEVDFDTLISMNNHLEPAKSTSNQDKYNQDGISAQIVPKSTEALPISQKRPSSTIPSRSRSSLEKTFDDVKGNKNENAGDQPGYDVRDFFGNFKRTLPKSKKSSMSLDDIPSRTKDGFDQRDSKGLQSKRKRDLSTSSARSPDNAPLHQSFVETPSKQSSSPGKNLQFNTLVRGKPKRKSSTVKEVEKLERNRELRRLKQAAQKEVRETMQTINSGNPNWQFQAMIHDFQGRMEFQPLTGDDEVTDDHQITVCVRKRPLNKREQNNKEVDVISIPRKNLIVVHEPKNKVDLTKYLDNQQFRFDYAFDEMCSNETVYNFTARPLVETIFDGGAATCFAYGQTGSGKTHTMSGANNGSEKGIYAMVAVDVFQKLRCPSHASKNLFVSCSYYEIYGGKVYDLLAKKARLRVLEDGKQQVQIVGLTEKMVGSVSEVLTIIQCGNNARTSGKTSANSSSSRSHAIFRISLRQVSGKTQSLYGRIHLIDLAGNERGADTSSSSRITRLEGAEINKSLLALKECIRALGRKCATAGSLGSATGAQGSHHLPFRGSTLTLVLRDSFIGDKTKTCMIATISPGMASCEHSLNTLRYADRVKELAAAPDALPTQTVAQVQNEGYCLDEINEDEETNGSKASGWTSDPVIFQDGGDDLEQIDRRTSQSGRWLRFPTEIIIHVSLNTTNQKCRGSARQRTSLRGRSCRGTGCPGDCKKLRKVFMFNASETSRNTARKICSRCKRIFDYFADTLRECACPLQISIFPHSHPSPRTPVCSCPIMLICRSSSSKRVEPLLTADTTEGSVRMNWRIRIRRWDVQ</sequence>
<feature type="compositionally biased region" description="Low complexity" evidence="17">
    <location>
        <begin position="106"/>
        <end position="116"/>
    </location>
</feature>
<dbReference type="GO" id="GO:0007019">
    <property type="term" value="P:microtubule depolymerization"/>
    <property type="evidence" value="ECO:0007669"/>
    <property type="project" value="TreeGrafter"/>
</dbReference>
<dbReference type="PROSITE" id="PS00411">
    <property type="entry name" value="KINESIN_MOTOR_1"/>
    <property type="match status" value="1"/>
</dbReference>
<feature type="non-terminal residue" evidence="19">
    <location>
        <position position="864"/>
    </location>
</feature>
<keyword evidence="9 16" id="KW-0175">Coiled coil</keyword>
<dbReference type="EMBL" id="CADCXU010033924">
    <property type="protein sequence ID" value="CAB0019252.1"/>
    <property type="molecule type" value="Genomic_DNA"/>
</dbReference>
<dbReference type="Gene3D" id="3.40.850.10">
    <property type="entry name" value="Kinesin motor domain"/>
    <property type="match status" value="1"/>
</dbReference>
<feature type="binding site" evidence="14">
    <location>
        <begin position="395"/>
        <end position="402"/>
    </location>
    <ligand>
        <name>ATP</name>
        <dbReference type="ChEBI" id="CHEBI:30616"/>
    </ligand>
</feature>
<feature type="region of interest" description="Disordered" evidence="17">
    <location>
        <begin position="97"/>
        <end position="241"/>
    </location>
</feature>
<dbReference type="SUPFAM" id="SSF52540">
    <property type="entry name" value="P-loop containing nucleoside triphosphate hydrolases"/>
    <property type="match status" value="1"/>
</dbReference>
<dbReference type="GO" id="GO:0051301">
    <property type="term" value="P:cell division"/>
    <property type="evidence" value="ECO:0007669"/>
    <property type="project" value="UniProtKB-KW"/>
</dbReference>
<evidence type="ECO:0000256" key="2">
    <source>
        <dbReference type="ARBA" id="ARBA00022490"/>
    </source>
</evidence>
<name>A0A6H5HLS5_9HEMI</name>
<evidence type="ECO:0000256" key="10">
    <source>
        <dbReference type="ARBA" id="ARBA00023175"/>
    </source>
</evidence>
<proteinExistence type="inferred from homology"/>
<dbReference type="InterPro" id="IPR036961">
    <property type="entry name" value="Kinesin_motor_dom_sf"/>
</dbReference>
<dbReference type="PRINTS" id="PR00380">
    <property type="entry name" value="KINESINHEAVY"/>
</dbReference>
<dbReference type="AlphaFoldDB" id="A0A6H5HLS5"/>
<comment type="similarity">
    <text evidence="13">Belongs to the TRAFAC class myosin-kinesin ATPase superfamily. Kinesin family. KIN-13 subfamily.</text>
</comment>
<evidence type="ECO:0000256" key="5">
    <source>
        <dbReference type="ARBA" id="ARBA00022741"/>
    </source>
</evidence>
<dbReference type="PANTHER" id="PTHR47971:SF8">
    <property type="entry name" value="KINESIN-LIKE PROTEIN"/>
    <property type="match status" value="1"/>
</dbReference>
<feature type="coiled-coil region" evidence="16">
    <location>
        <begin position="241"/>
        <end position="268"/>
    </location>
</feature>
<evidence type="ECO:0000256" key="1">
    <source>
        <dbReference type="ARBA" id="ARBA00004647"/>
    </source>
</evidence>
<dbReference type="GO" id="GO:0007018">
    <property type="term" value="P:microtubule-based movement"/>
    <property type="evidence" value="ECO:0007669"/>
    <property type="project" value="InterPro"/>
</dbReference>
<keyword evidence="12" id="KW-0131">Cell cycle</keyword>
<keyword evidence="7" id="KW-0159">Chromosome partition</keyword>
<dbReference type="Proteomes" id="UP000479000">
    <property type="component" value="Unassembled WGS sequence"/>
</dbReference>
<evidence type="ECO:0000256" key="15">
    <source>
        <dbReference type="RuleBase" id="RU000394"/>
    </source>
</evidence>
<evidence type="ECO:0000256" key="8">
    <source>
        <dbReference type="ARBA" id="ARBA00022840"/>
    </source>
</evidence>
<feature type="compositionally biased region" description="Basic and acidic residues" evidence="17">
    <location>
        <begin position="117"/>
        <end position="130"/>
    </location>
</feature>
<dbReference type="GO" id="GO:0003777">
    <property type="term" value="F:microtubule motor activity"/>
    <property type="evidence" value="ECO:0007669"/>
    <property type="project" value="InterPro"/>
</dbReference>
<dbReference type="InterPro" id="IPR027640">
    <property type="entry name" value="Kinesin-like_fam"/>
</dbReference>
<comment type="subcellular location">
    <subcellularLocation>
        <location evidence="1">Cytoplasm</location>
        <location evidence="1">Cytoskeleton</location>
        <location evidence="1">Spindle pole</location>
    </subcellularLocation>
</comment>
<keyword evidence="10 14" id="KW-0505">Motor protein</keyword>
<dbReference type="PANTHER" id="PTHR47971">
    <property type="entry name" value="KINESIN-RELATED PROTEIN 6"/>
    <property type="match status" value="1"/>
</dbReference>
<dbReference type="InterPro" id="IPR054473">
    <property type="entry name" value="KIF2A-like_N"/>
</dbReference>
<evidence type="ECO:0000256" key="11">
    <source>
        <dbReference type="ARBA" id="ARBA00023212"/>
    </source>
</evidence>
<keyword evidence="20" id="KW-1185">Reference proteome</keyword>
<dbReference type="GO" id="GO:0005828">
    <property type="term" value="C:kinetochore microtubule"/>
    <property type="evidence" value="ECO:0007669"/>
    <property type="project" value="UniProtKB-ARBA"/>
</dbReference>
<dbReference type="GO" id="GO:0008017">
    <property type="term" value="F:microtubule binding"/>
    <property type="evidence" value="ECO:0007669"/>
    <property type="project" value="InterPro"/>
</dbReference>
<feature type="compositionally biased region" description="Basic and acidic residues" evidence="17">
    <location>
        <begin position="166"/>
        <end position="180"/>
    </location>
</feature>
<keyword evidence="11" id="KW-0206">Cytoskeleton</keyword>
<evidence type="ECO:0000313" key="19">
    <source>
        <dbReference type="EMBL" id="CAB0019252.1"/>
    </source>
</evidence>
<accession>A0A6H5HLS5</accession>
<dbReference type="Pfam" id="PF00225">
    <property type="entry name" value="Kinesin"/>
    <property type="match status" value="1"/>
</dbReference>
<keyword evidence="6" id="KW-0498">Mitosis</keyword>
<dbReference type="SMART" id="SM00129">
    <property type="entry name" value="KISc"/>
    <property type="match status" value="1"/>
</dbReference>
<feature type="compositionally biased region" description="Polar residues" evidence="17">
    <location>
        <begin position="207"/>
        <end position="226"/>
    </location>
</feature>
<gene>
    <name evidence="19" type="ORF">NTEN_LOCUS22964</name>
</gene>
<keyword evidence="8 14" id="KW-0067">ATP-binding</keyword>
<reference evidence="19 20" key="1">
    <citation type="submission" date="2020-02" db="EMBL/GenBank/DDBJ databases">
        <authorList>
            <person name="Ferguson B K."/>
        </authorList>
    </citation>
    <scope>NUCLEOTIDE SEQUENCE [LARGE SCALE GENOMIC DNA]</scope>
</reference>
<evidence type="ECO:0000256" key="17">
    <source>
        <dbReference type="SAM" id="MobiDB-lite"/>
    </source>
</evidence>
<evidence type="ECO:0000256" key="7">
    <source>
        <dbReference type="ARBA" id="ARBA00022829"/>
    </source>
</evidence>
<dbReference type="InterPro" id="IPR001752">
    <property type="entry name" value="Kinesin_motor_dom"/>
</dbReference>
<evidence type="ECO:0000256" key="12">
    <source>
        <dbReference type="ARBA" id="ARBA00023306"/>
    </source>
</evidence>
<evidence type="ECO:0000256" key="16">
    <source>
        <dbReference type="SAM" id="Coils"/>
    </source>
</evidence>
<dbReference type="GO" id="GO:0007059">
    <property type="term" value="P:chromosome segregation"/>
    <property type="evidence" value="ECO:0007669"/>
    <property type="project" value="UniProtKB-KW"/>
</dbReference>
<dbReference type="GO" id="GO:0000922">
    <property type="term" value="C:spindle pole"/>
    <property type="evidence" value="ECO:0007669"/>
    <property type="project" value="UniProtKB-SubCell"/>
</dbReference>
<evidence type="ECO:0000259" key="18">
    <source>
        <dbReference type="PROSITE" id="PS50067"/>
    </source>
</evidence>
<protein>
    <recommendedName>
        <fullName evidence="15">Kinesin-like protein</fullName>
    </recommendedName>
</protein>
<dbReference type="InterPro" id="IPR019821">
    <property type="entry name" value="Kinesin_motor_CS"/>
</dbReference>
<keyword evidence="3" id="KW-0132">Cell division</keyword>
<organism evidence="19 20">
    <name type="scientific">Nesidiocoris tenuis</name>
    <dbReference type="NCBI Taxonomy" id="355587"/>
    <lineage>
        <taxon>Eukaryota</taxon>
        <taxon>Metazoa</taxon>
        <taxon>Ecdysozoa</taxon>
        <taxon>Arthropoda</taxon>
        <taxon>Hexapoda</taxon>
        <taxon>Insecta</taxon>
        <taxon>Pterygota</taxon>
        <taxon>Neoptera</taxon>
        <taxon>Paraneoptera</taxon>
        <taxon>Hemiptera</taxon>
        <taxon>Heteroptera</taxon>
        <taxon>Panheteroptera</taxon>
        <taxon>Cimicomorpha</taxon>
        <taxon>Miridae</taxon>
        <taxon>Dicyphina</taxon>
        <taxon>Nesidiocoris</taxon>
    </lineage>
</organism>
<evidence type="ECO:0000313" key="20">
    <source>
        <dbReference type="Proteomes" id="UP000479000"/>
    </source>
</evidence>
<dbReference type="OrthoDB" id="3176171at2759"/>
<dbReference type="CDD" id="cd01367">
    <property type="entry name" value="KISc_KIF2_like"/>
    <property type="match status" value="1"/>
</dbReference>